<accession>A0AA40DQ48</accession>
<dbReference type="GeneID" id="85319189"/>
<comment type="caution">
    <text evidence="3">The sequence shown here is derived from an EMBL/GenBank/DDBJ whole genome shotgun (WGS) entry which is preliminary data.</text>
</comment>
<dbReference type="RefSeq" id="XP_060292630.1">
    <property type="nucleotide sequence ID" value="XM_060435919.1"/>
</dbReference>
<evidence type="ECO:0000256" key="2">
    <source>
        <dbReference type="SAM" id="MobiDB-lite"/>
    </source>
</evidence>
<gene>
    <name evidence="3" type="ORF">B0T26DRAFT_612365</name>
</gene>
<keyword evidence="4" id="KW-1185">Reference proteome</keyword>
<feature type="compositionally biased region" description="Basic and acidic residues" evidence="2">
    <location>
        <begin position="244"/>
        <end position="255"/>
    </location>
</feature>
<dbReference type="Proteomes" id="UP001172101">
    <property type="component" value="Unassembled WGS sequence"/>
</dbReference>
<organism evidence="3 4">
    <name type="scientific">Lasiosphaeria miniovina</name>
    <dbReference type="NCBI Taxonomy" id="1954250"/>
    <lineage>
        <taxon>Eukaryota</taxon>
        <taxon>Fungi</taxon>
        <taxon>Dikarya</taxon>
        <taxon>Ascomycota</taxon>
        <taxon>Pezizomycotina</taxon>
        <taxon>Sordariomycetes</taxon>
        <taxon>Sordariomycetidae</taxon>
        <taxon>Sordariales</taxon>
        <taxon>Lasiosphaeriaceae</taxon>
        <taxon>Lasiosphaeria</taxon>
    </lineage>
</organism>
<evidence type="ECO:0008006" key="5">
    <source>
        <dbReference type="Google" id="ProtNLM"/>
    </source>
</evidence>
<dbReference type="EMBL" id="JAUIRO010000006">
    <property type="protein sequence ID" value="KAK0709326.1"/>
    <property type="molecule type" value="Genomic_DNA"/>
</dbReference>
<feature type="region of interest" description="Disordered" evidence="2">
    <location>
        <begin position="226"/>
        <end position="265"/>
    </location>
</feature>
<evidence type="ECO:0000313" key="4">
    <source>
        <dbReference type="Proteomes" id="UP001172101"/>
    </source>
</evidence>
<evidence type="ECO:0000313" key="3">
    <source>
        <dbReference type="EMBL" id="KAK0709326.1"/>
    </source>
</evidence>
<protein>
    <recommendedName>
        <fullName evidence="5">Fungal N-terminal domain-containing protein</fullName>
    </recommendedName>
</protein>
<sequence>MDPLSITASAVSLSANIIRAVVSVKDAVDEFKDAPALARDIEDEIIIVQAAIRQVEVALQRDGGAIWRFQLDDVFSLSVQGCESVLKQIGNEIDALFGRVDWRARLLIWWNRGEIRWLLGRLGTRKASLTLLVQALSFNSMREMHDLLHKNRTTLDIARLGLEDMVAKYLAFAPGDMDSRASVIGSDDGLVGDRDSVLSNTRFVFDEVLFGSKAYRHTVARVLAKKNSKPGASNSPNLATVREGGTDIRSMKSERTASPNTPSVATSDVHEAVLMKLWEAEERIRALEEQMQHKASATPGRQEAAR</sequence>
<dbReference type="AlphaFoldDB" id="A0AA40DQ48"/>
<feature type="coiled-coil region" evidence="1">
    <location>
        <begin position="270"/>
        <end position="297"/>
    </location>
</feature>
<feature type="non-terminal residue" evidence="3">
    <location>
        <position position="306"/>
    </location>
</feature>
<keyword evidence="1" id="KW-0175">Coiled coil</keyword>
<name>A0AA40DQ48_9PEZI</name>
<evidence type="ECO:0000256" key="1">
    <source>
        <dbReference type="SAM" id="Coils"/>
    </source>
</evidence>
<reference evidence="3" key="1">
    <citation type="submission" date="2023-06" db="EMBL/GenBank/DDBJ databases">
        <title>Genome-scale phylogeny and comparative genomics of the fungal order Sordariales.</title>
        <authorList>
            <consortium name="Lawrence Berkeley National Laboratory"/>
            <person name="Hensen N."/>
            <person name="Bonometti L."/>
            <person name="Westerberg I."/>
            <person name="Brannstrom I.O."/>
            <person name="Guillou S."/>
            <person name="Cros-Aarteil S."/>
            <person name="Calhoun S."/>
            <person name="Haridas S."/>
            <person name="Kuo A."/>
            <person name="Mondo S."/>
            <person name="Pangilinan J."/>
            <person name="Riley R."/>
            <person name="LaButti K."/>
            <person name="Andreopoulos B."/>
            <person name="Lipzen A."/>
            <person name="Chen C."/>
            <person name="Yanf M."/>
            <person name="Daum C."/>
            <person name="Ng V."/>
            <person name="Clum A."/>
            <person name="Steindorff A."/>
            <person name="Ohm R."/>
            <person name="Martin F."/>
            <person name="Silar P."/>
            <person name="Natvig D."/>
            <person name="Lalanne C."/>
            <person name="Gautier V."/>
            <person name="Ament-velasquez S.L."/>
            <person name="Kruys A."/>
            <person name="Hutchinson M.I."/>
            <person name="Powell A.J."/>
            <person name="Barry K."/>
            <person name="Miller A.N."/>
            <person name="Grigoriev I.V."/>
            <person name="Debuchy R."/>
            <person name="Gladieux P."/>
            <person name="Thoren M.H."/>
            <person name="Johannesson H."/>
        </authorList>
    </citation>
    <scope>NUCLEOTIDE SEQUENCE</scope>
    <source>
        <strain evidence="3">SMH2392-1A</strain>
    </source>
</reference>
<proteinExistence type="predicted"/>
<feature type="compositionally biased region" description="Polar residues" evidence="2">
    <location>
        <begin position="256"/>
        <end position="265"/>
    </location>
</feature>